<evidence type="ECO:0000313" key="1">
    <source>
        <dbReference type="EMBL" id="VAV95475.1"/>
    </source>
</evidence>
<dbReference type="Pfam" id="PF11011">
    <property type="entry name" value="DUF2849"/>
    <property type="match status" value="1"/>
</dbReference>
<accession>A0A3B0SKP8</accession>
<dbReference type="AlphaFoldDB" id="A0A3B0SKP8"/>
<name>A0A3B0SKP8_9ZZZZ</name>
<dbReference type="EMBL" id="UOEC01000128">
    <property type="protein sequence ID" value="VAV95475.1"/>
    <property type="molecule type" value="Genomic_DNA"/>
</dbReference>
<sequence length="105" mass="11604">MSQKKTAKILTANDLRSGGVVFLTSHGNWTPFISQALVCDDNNTTESLETSGQQAVSEQIIVEPFLIDVIIKNTVPHPVRFRERLRVYGPSVRAEFSKPAFSEAA</sequence>
<dbReference type="InterPro" id="IPR021270">
    <property type="entry name" value="DUF2849"/>
</dbReference>
<organism evidence="1">
    <name type="scientific">hydrothermal vent metagenome</name>
    <dbReference type="NCBI Taxonomy" id="652676"/>
    <lineage>
        <taxon>unclassified sequences</taxon>
        <taxon>metagenomes</taxon>
        <taxon>ecological metagenomes</taxon>
    </lineage>
</organism>
<gene>
    <name evidence="1" type="ORF">MNBD_ALPHA08-1451</name>
</gene>
<reference evidence="1" key="1">
    <citation type="submission" date="2018-06" db="EMBL/GenBank/DDBJ databases">
        <authorList>
            <person name="Zhirakovskaya E."/>
        </authorList>
    </citation>
    <scope>NUCLEOTIDE SEQUENCE</scope>
</reference>
<protein>
    <recommendedName>
        <fullName evidence="2">DUF2849 domain-containing protein</fullName>
    </recommendedName>
</protein>
<proteinExistence type="predicted"/>
<evidence type="ECO:0008006" key="2">
    <source>
        <dbReference type="Google" id="ProtNLM"/>
    </source>
</evidence>